<dbReference type="InterPro" id="IPR009051">
    <property type="entry name" value="Helical_ferredxn"/>
</dbReference>
<feature type="domain" description="4Fe-4S ferredoxin-type" evidence="7">
    <location>
        <begin position="83"/>
        <end position="113"/>
    </location>
</feature>
<dbReference type="EMBL" id="BAABJQ010000049">
    <property type="protein sequence ID" value="GAA5201310.1"/>
    <property type="molecule type" value="Genomic_DNA"/>
</dbReference>
<keyword evidence="3" id="KW-0677">Repeat</keyword>
<dbReference type="SUPFAM" id="SSF54862">
    <property type="entry name" value="4Fe-4S ferredoxins"/>
    <property type="match status" value="1"/>
</dbReference>
<reference evidence="9" key="1">
    <citation type="journal article" date="2019" name="Int. J. Syst. Evol. Microbiol.">
        <title>The Global Catalogue of Microorganisms (GCM) 10K type strain sequencing project: providing services to taxonomists for standard genome sequencing and annotation.</title>
        <authorList>
            <consortium name="The Broad Institute Genomics Platform"/>
            <consortium name="The Broad Institute Genome Sequencing Center for Infectious Disease"/>
            <person name="Wu L."/>
            <person name="Ma J."/>
        </authorList>
    </citation>
    <scope>NUCLEOTIDE SEQUENCE [LARGE SCALE GENOMIC DNA]</scope>
    <source>
        <strain evidence="9">JCM 18304</strain>
    </source>
</reference>
<evidence type="ECO:0000313" key="8">
    <source>
        <dbReference type="EMBL" id="GAA5201310.1"/>
    </source>
</evidence>
<evidence type="ECO:0000256" key="6">
    <source>
        <dbReference type="SAM" id="MobiDB-lite"/>
    </source>
</evidence>
<feature type="domain" description="4Fe-4S ferredoxin-type" evidence="7">
    <location>
        <begin position="133"/>
        <end position="165"/>
    </location>
</feature>
<comment type="caution">
    <text evidence="8">The sequence shown here is derived from an EMBL/GenBank/DDBJ whole genome shotgun (WGS) entry which is preliminary data.</text>
</comment>
<dbReference type="PANTHER" id="PTHR32479">
    <property type="entry name" value="GLYCOLATE OXIDASE IRON-SULFUR SUBUNIT"/>
    <property type="match status" value="1"/>
</dbReference>
<keyword evidence="2" id="KW-0479">Metal-binding</keyword>
<keyword evidence="9" id="KW-1185">Reference proteome</keyword>
<name>A0ABP9SV96_9ACTN</name>
<dbReference type="PROSITE" id="PS00198">
    <property type="entry name" value="4FE4S_FER_1"/>
    <property type="match status" value="1"/>
</dbReference>
<dbReference type="InterPro" id="IPR004017">
    <property type="entry name" value="Cys_rich_dom"/>
</dbReference>
<protein>
    <submittedName>
        <fullName evidence="8">Heterodisulfide reductase-related iron-sulfur binding cluster</fullName>
    </submittedName>
</protein>
<dbReference type="PROSITE" id="PS51379">
    <property type="entry name" value="4FE4S_FER_2"/>
    <property type="match status" value="2"/>
</dbReference>
<gene>
    <name evidence="8" type="ORF">GCM10023322_81050</name>
</gene>
<accession>A0ABP9SV96</accession>
<dbReference type="Pfam" id="PF02754">
    <property type="entry name" value="CCG"/>
    <property type="match status" value="2"/>
</dbReference>
<organism evidence="8 9">
    <name type="scientific">Rugosimonospora acidiphila</name>
    <dbReference type="NCBI Taxonomy" id="556531"/>
    <lineage>
        <taxon>Bacteria</taxon>
        <taxon>Bacillati</taxon>
        <taxon>Actinomycetota</taxon>
        <taxon>Actinomycetes</taxon>
        <taxon>Micromonosporales</taxon>
        <taxon>Micromonosporaceae</taxon>
        <taxon>Rugosimonospora</taxon>
    </lineage>
</organism>
<dbReference type="InterPro" id="IPR017900">
    <property type="entry name" value="4Fe4S_Fe_S_CS"/>
</dbReference>
<evidence type="ECO:0000256" key="5">
    <source>
        <dbReference type="ARBA" id="ARBA00023014"/>
    </source>
</evidence>
<evidence type="ECO:0000256" key="3">
    <source>
        <dbReference type="ARBA" id="ARBA00022737"/>
    </source>
</evidence>
<keyword evidence="5" id="KW-0411">Iron-sulfur</keyword>
<keyword evidence="4" id="KW-0408">Iron</keyword>
<evidence type="ECO:0000256" key="1">
    <source>
        <dbReference type="ARBA" id="ARBA00022485"/>
    </source>
</evidence>
<feature type="compositionally biased region" description="Low complexity" evidence="6">
    <location>
        <begin position="1"/>
        <end position="22"/>
    </location>
</feature>
<dbReference type="InterPro" id="IPR017896">
    <property type="entry name" value="4Fe4S_Fe-S-bd"/>
</dbReference>
<evidence type="ECO:0000256" key="2">
    <source>
        <dbReference type="ARBA" id="ARBA00022723"/>
    </source>
</evidence>
<evidence type="ECO:0000259" key="7">
    <source>
        <dbReference type="PROSITE" id="PS51379"/>
    </source>
</evidence>
<evidence type="ECO:0000256" key="4">
    <source>
        <dbReference type="ARBA" id="ARBA00023004"/>
    </source>
</evidence>
<dbReference type="PANTHER" id="PTHR32479:SF17">
    <property type="entry name" value="GLYCOLATE OXIDASE IRON-SULFUR SUBUNIT"/>
    <property type="match status" value="1"/>
</dbReference>
<dbReference type="Gene3D" id="1.10.1060.10">
    <property type="entry name" value="Alpha-helical ferredoxin"/>
    <property type="match status" value="1"/>
</dbReference>
<proteinExistence type="predicted"/>
<dbReference type="Proteomes" id="UP001501570">
    <property type="component" value="Unassembled WGS sequence"/>
</dbReference>
<evidence type="ECO:0000313" key="9">
    <source>
        <dbReference type="Proteomes" id="UP001501570"/>
    </source>
</evidence>
<feature type="region of interest" description="Disordered" evidence="6">
    <location>
        <begin position="1"/>
        <end position="54"/>
    </location>
</feature>
<dbReference type="Pfam" id="PF13183">
    <property type="entry name" value="Fer4_8"/>
    <property type="match status" value="1"/>
</dbReference>
<sequence>MTASPIGATPAANPPAASQPAANQLGGRRPGPGSRGECSPLPQPGAGYASQGGPIAASAPAATVGLGLPRVRPASGSAFDAHHPPDAALISDCVHCGFCLPSCPTYVLWGEEMDSPRGRIDIMKGALAGDAFDESSVRHLDQCLGCMSCVTACPSGVRYDQLIESTRAQLERRVRRSATQRLLRGLIYRLFPYPRRLGLLRGPLRAYQASGLGRALARGGLLARLPQPLQAMESLAPRLGRVPRLPARTPAVGSRRRTVGLLTGCVQGTFFPDVNAATVRVLAAEGCEVVVPSGQGCCGALSAHAGREPEALRFARSVIETFEAARVDTIVVNAAGCGSNLKEYGHQLRDEPGWAARAEALAAKVRDISELLDELGPVAPRHPLPMTVAYQDACHLGHAQGVRDQPRRLLRGIPGVELSELAEPEICCGSAGTYNLLHPGPARELGERKAAAVLGTGADIMVTANPGCWMQVATTLARMGRRMPVAHTVQVLDASIRGVGAPELLARALDGPGTVVAGARPGAAGA</sequence>
<keyword evidence="1" id="KW-0004">4Fe-4S</keyword>
<dbReference type="RefSeq" id="WP_345638983.1">
    <property type="nucleotide sequence ID" value="NZ_BAABJQ010000049.1"/>
</dbReference>